<feature type="compositionally biased region" description="Basic residues" evidence="1">
    <location>
        <begin position="101"/>
        <end position="110"/>
    </location>
</feature>
<feature type="compositionally biased region" description="Polar residues" evidence="1">
    <location>
        <begin position="114"/>
        <end position="129"/>
    </location>
</feature>
<feature type="region of interest" description="Disordered" evidence="1">
    <location>
        <begin position="179"/>
        <end position="227"/>
    </location>
</feature>
<feature type="compositionally biased region" description="Polar residues" evidence="1">
    <location>
        <begin position="14"/>
        <end position="27"/>
    </location>
</feature>
<protein>
    <submittedName>
        <fullName evidence="2">Uncharacterized protein</fullName>
    </submittedName>
</protein>
<evidence type="ECO:0000313" key="2">
    <source>
        <dbReference type="EMBL" id="CAJ1959167.1"/>
    </source>
</evidence>
<dbReference type="AlphaFoldDB" id="A0AAD2G0G1"/>
<feature type="compositionally biased region" description="Low complexity" evidence="1">
    <location>
        <begin position="546"/>
        <end position="555"/>
    </location>
</feature>
<feature type="region of interest" description="Disordered" evidence="1">
    <location>
        <begin position="83"/>
        <end position="129"/>
    </location>
</feature>
<feature type="compositionally biased region" description="Low complexity" evidence="1">
    <location>
        <begin position="628"/>
        <end position="655"/>
    </location>
</feature>
<name>A0AAD2G0G1_9STRA</name>
<keyword evidence="3" id="KW-1185">Reference proteome</keyword>
<feature type="compositionally biased region" description="Low complexity" evidence="1">
    <location>
        <begin position="187"/>
        <end position="214"/>
    </location>
</feature>
<feature type="region of interest" description="Disordered" evidence="1">
    <location>
        <begin position="603"/>
        <end position="656"/>
    </location>
</feature>
<reference evidence="2" key="1">
    <citation type="submission" date="2023-08" db="EMBL/GenBank/DDBJ databases">
        <authorList>
            <person name="Audoor S."/>
            <person name="Bilcke G."/>
        </authorList>
    </citation>
    <scope>NUCLEOTIDE SEQUENCE</scope>
</reference>
<feature type="compositionally biased region" description="Gly residues" evidence="1">
    <location>
        <begin position="36"/>
        <end position="46"/>
    </location>
</feature>
<sequence length="896" mass="99800">MANKKNPMPPASPSWISLRNNRANSMPVQRPRRGQRGGNGDGGGAHGRLKLWAQSILEGVGVSSPSPRKVSQRDRRRSLLAERQRQFQVPPPHGNLSFSSSHHHHRHNSKTNKVENINHNSPTQQDSSIPANVRVGIVLVHLQEHLPEYCQLLQEPTFVNCQEACQVLAKAIAKSMPSSIHAGGGSPKNNNGSPHSASSPSRSTPSPSRSPLRSLFGSGRDSSPPTRSLIVDSALALEREWERYTMPLQLLAASEALYANLHHAQDVYMANHLEGLYRWLADDLTLVKETLCDSVLATRGGAAASATSNSKASPTYHHRRKFLQQTAQRIAPILLLLAAMAKQRSRLIQYQATIWDNNNKKQFGLLGEALENLGKAWNNEWSTNVKISDVPETSSLVESLSNELTIWKHLLETANYLEKCRFTESILSSRKTKVRLNPTSTLKIQQWFVTTLQQMIASSYLYFDRVHTFAKPLYGFQNASFVDSENAANSRMGGSPHALEHKVLEFLHKQQKSGTADVAVTIVHDAVQTSNLHMERGFTLMESEDASSSTVTTTAAEEKDESSSSKYTELETSRLHWPAVYIRSTKHHGEAQIGVSLLGVKRRAATSRRQTKEDNSSSFTDHYKRWGSNNNKDANSNASGPTTNNKASNEASEAATQRNTLEYAPAQGSASWPHTEWESIVGLITGSGDLPSTARLVSNQAASTVTEDHGFFKFLGQSTPSLTQLGKDPLQVHMECVVRRSNNGRTAFWLAELSEFSWLVVLTKTEEESRWHRRRGSRFDDVEEFVQLLVSKLRVENCFQTLPKDLQEFPFERDLLQGMESANDWNETSAEDFLLSVKYSFGLSTRKPKVDPHKYNRRFRIGNNSPSIPQPPKPQGTMDSSAMAFFLGSDLMYGLA</sequence>
<comment type="caution">
    <text evidence="2">The sequence shown here is derived from an EMBL/GenBank/DDBJ whole genome shotgun (WGS) entry which is preliminary data.</text>
</comment>
<feature type="region of interest" description="Disordered" evidence="1">
    <location>
        <begin position="856"/>
        <end position="877"/>
    </location>
</feature>
<accession>A0AAD2G0G1</accession>
<feature type="region of interest" description="Disordered" evidence="1">
    <location>
        <begin position="1"/>
        <end position="47"/>
    </location>
</feature>
<organism evidence="2 3">
    <name type="scientific">Cylindrotheca closterium</name>
    <dbReference type="NCBI Taxonomy" id="2856"/>
    <lineage>
        <taxon>Eukaryota</taxon>
        <taxon>Sar</taxon>
        <taxon>Stramenopiles</taxon>
        <taxon>Ochrophyta</taxon>
        <taxon>Bacillariophyta</taxon>
        <taxon>Bacillariophyceae</taxon>
        <taxon>Bacillariophycidae</taxon>
        <taxon>Bacillariales</taxon>
        <taxon>Bacillariaceae</taxon>
        <taxon>Cylindrotheca</taxon>
    </lineage>
</organism>
<evidence type="ECO:0000256" key="1">
    <source>
        <dbReference type="SAM" id="MobiDB-lite"/>
    </source>
</evidence>
<gene>
    <name evidence="2" type="ORF">CYCCA115_LOCUS17590</name>
</gene>
<dbReference type="Proteomes" id="UP001295423">
    <property type="component" value="Unassembled WGS sequence"/>
</dbReference>
<evidence type="ECO:0000313" key="3">
    <source>
        <dbReference type="Proteomes" id="UP001295423"/>
    </source>
</evidence>
<proteinExistence type="predicted"/>
<dbReference type="EMBL" id="CAKOGP040001981">
    <property type="protein sequence ID" value="CAJ1959167.1"/>
    <property type="molecule type" value="Genomic_DNA"/>
</dbReference>
<feature type="region of interest" description="Disordered" evidence="1">
    <location>
        <begin position="541"/>
        <end position="570"/>
    </location>
</feature>